<dbReference type="InterPro" id="IPR012763">
    <property type="entry name" value="DNA_pol_III_sug/sutau_N"/>
</dbReference>
<dbReference type="CDD" id="cd00009">
    <property type="entry name" value="AAA"/>
    <property type="match status" value="1"/>
</dbReference>
<evidence type="ECO:0000259" key="10">
    <source>
        <dbReference type="SMART" id="SM00382"/>
    </source>
</evidence>
<dbReference type="InterPro" id="IPR045085">
    <property type="entry name" value="HLD_clamp_pol_III_gamma_tau"/>
</dbReference>
<sequence>MAGSHEVLSRKYRPQRFQDVIHQDLAIGAISNAIKTGKIGHAYIFFGPRGVGKTTIARIFAKRLNCKNPVESEPCNKCDSCLEITKGISGDVLEIDAASNRGIENVRELRDNVKFTPMGGKYKVYIIDEVHMLTDQSFNALLKTLEEPPSHVVFLLATTEYHKIPETILSRCQDFIFKKVPLAVLQDYAESLCKEEKTQYDSEGLFWVAKKGDGSVRDMLSFMEQALVFSNNRIIGTEIRKMIGYHGIDILANFVKSLVNPETHSRALEIIENLYQEGQDIYKFLWDSIEFTHTLCLLKQSIADSESVNYPREDLIRMRKDFETTDPIALNHLSFRLFDLYERIKTLRLRNSFEIKIFIEIQIKKLIEELSRPSLSGLVDRINHLILTIQEPESPISASFVASGSRSFSGKEVRLPSDNKVEPKLPQPSLNETENLDLKKSNNKIGSPDAEESTVSSLEKLAEGASKTDTEWETNFKNQFLGTDIDPAKVPKLEK</sequence>
<dbReference type="GO" id="GO:0005524">
    <property type="term" value="F:ATP binding"/>
    <property type="evidence" value="ECO:0007669"/>
    <property type="project" value="UniProtKB-KW"/>
</dbReference>
<gene>
    <name evidence="8" type="primary">dnaX</name>
    <name evidence="11" type="ORF">CH360_00800</name>
    <name evidence="12" type="ORF">CH373_00800</name>
</gene>
<keyword evidence="6 8" id="KW-0239">DNA-directed DNA polymerase</keyword>
<dbReference type="Proteomes" id="UP000231990">
    <property type="component" value="Unassembled WGS sequence"/>
</dbReference>
<dbReference type="EC" id="2.7.7.7" evidence="8"/>
<evidence type="ECO:0000256" key="4">
    <source>
        <dbReference type="ARBA" id="ARBA00022833"/>
    </source>
</evidence>
<dbReference type="InterPro" id="IPR001270">
    <property type="entry name" value="ClpA/B"/>
</dbReference>
<dbReference type="EMBL" id="NPDY01000001">
    <property type="protein sequence ID" value="PJZ71094.1"/>
    <property type="molecule type" value="Genomic_DNA"/>
</dbReference>
<dbReference type="NCBIfam" id="TIGR02397">
    <property type="entry name" value="dnaX_nterm"/>
    <property type="match status" value="1"/>
</dbReference>
<feature type="compositionally biased region" description="Basic and acidic residues" evidence="9">
    <location>
        <begin position="409"/>
        <end position="423"/>
    </location>
</feature>
<evidence type="ECO:0000313" key="11">
    <source>
        <dbReference type="EMBL" id="PJZ71094.1"/>
    </source>
</evidence>
<organism evidence="12 14">
    <name type="scientific">Leptospira perolatii</name>
    <dbReference type="NCBI Taxonomy" id="2023191"/>
    <lineage>
        <taxon>Bacteria</taxon>
        <taxon>Pseudomonadati</taxon>
        <taxon>Spirochaetota</taxon>
        <taxon>Spirochaetia</taxon>
        <taxon>Leptospirales</taxon>
        <taxon>Leptospiraceae</taxon>
        <taxon>Leptospira</taxon>
    </lineage>
</organism>
<dbReference type="GO" id="GO:0046872">
    <property type="term" value="F:metal ion binding"/>
    <property type="evidence" value="ECO:0007669"/>
    <property type="project" value="UniProtKB-KW"/>
</dbReference>
<accession>A0A2M9ZRB8</accession>
<keyword evidence="4" id="KW-0862">Zinc</keyword>
<evidence type="ECO:0000256" key="2">
    <source>
        <dbReference type="ARBA" id="ARBA00022723"/>
    </source>
</evidence>
<feature type="compositionally biased region" description="Basic and acidic residues" evidence="9">
    <location>
        <begin position="460"/>
        <end position="470"/>
    </location>
</feature>
<dbReference type="SMART" id="SM00382">
    <property type="entry name" value="AAA"/>
    <property type="match status" value="1"/>
</dbReference>
<dbReference type="InterPro" id="IPR027417">
    <property type="entry name" value="P-loop_NTPase"/>
</dbReference>
<comment type="function">
    <text evidence="8">DNA polymerase III is a complex, multichain enzyme responsible for most of the replicative synthesis in bacteria. This DNA polymerase also exhibits 3' to 5' exonuclease activity.</text>
</comment>
<evidence type="ECO:0000256" key="8">
    <source>
        <dbReference type="RuleBase" id="RU364063"/>
    </source>
</evidence>
<dbReference type="GO" id="GO:0009360">
    <property type="term" value="C:DNA polymerase III complex"/>
    <property type="evidence" value="ECO:0007669"/>
    <property type="project" value="InterPro"/>
</dbReference>
<keyword evidence="2" id="KW-0479">Metal-binding</keyword>
<evidence type="ECO:0000313" key="12">
    <source>
        <dbReference type="EMBL" id="PJZ74626.1"/>
    </source>
</evidence>
<dbReference type="GO" id="GO:0003887">
    <property type="term" value="F:DNA-directed DNA polymerase activity"/>
    <property type="evidence" value="ECO:0007669"/>
    <property type="project" value="UniProtKB-KW"/>
</dbReference>
<dbReference type="GO" id="GO:0006261">
    <property type="term" value="P:DNA-templated DNA replication"/>
    <property type="evidence" value="ECO:0007669"/>
    <property type="project" value="TreeGrafter"/>
</dbReference>
<dbReference type="OrthoDB" id="9810148at2"/>
<dbReference type="Gene3D" id="1.10.8.60">
    <property type="match status" value="1"/>
</dbReference>
<keyword evidence="8" id="KW-0235">DNA replication</keyword>
<dbReference type="Pfam" id="PF22608">
    <property type="entry name" value="DNAX_ATPase_lid"/>
    <property type="match status" value="1"/>
</dbReference>
<protein>
    <recommendedName>
        <fullName evidence="8">DNA polymerase III subunit gamma/tau</fullName>
        <ecNumber evidence="8">2.7.7.7</ecNumber>
    </recommendedName>
</protein>
<comment type="caution">
    <text evidence="12">The sequence shown here is derived from an EMBL/GenBank/DDBJ whole genome shotgun (WGS) entry which is preliminary data.</text>
</comment>
<evidence type="ECO:0000256" key="7">
    <source>
        <dbReference type="ARBA" id="ARBA00049244"/>
    </source>
</evidence>
<evidence type="ECO:0000256" key="9">
    <source>
        <dbReference type="SAM" id="MobiDB-lite"/>
    </source>
</evidence>
<dbReference type="InterPro" id="IPR003593">
    <property type="entry name" value="AAA+_ATPase"/>
</dbReference>
<keyword evidence="8 12" id="KW-0548">Nucleotidyltransferase</keyword>
<evidence type="ECO:0000256" key="6">
    <source>
        <dbReference type="ARBA" id="ARBA00022932"/>
    </source>
</evidence>
<dbReference type="PANTHER" id="PTHR11669:SF0">
    <property type="entry name" value="PROTEIN STICHEL-LIKE 2"/>
    <property type="match status" value="1"/>
</dbReference>
<comment type="catalytic activity">
    <reaction evidence="7 8">
        <text>DNA(n) + a 2'-deoxyribonucleoside 5'-triphosphate = DNA(n+1) + diphosphate</text>
        <dbReference type="Rhea" id="RHEA:22508"/>
        <dbReference type="Rhea" id="RHEA-COMP:17339"/>
        <dbReference type="Rhea" id="RHEA-COMP:17340"/>
        <dbReference type="ChEBI" id="CHEBI:33019"/>
        <dbReference type="ChEBI" id="CHEBI:61560"/>
        <dbReference type="ChEBI" id="CHEBI:173112"/>
        <dbReference type="EC" id="2.7.7.7"/>
    </reaction>
</comment>
<comment type="subunit">
    <text evidence="8">DNA polymerase III contains a core (composed of alpha, epsilon and theta chains) that associates with a tau subunit. This core dimerizes to form the POLIII' complex. PolIII' associates with the gamma complex (composed of gamma, delta, delta', psi and chi chains) and with the beta chain to form the complete DNA polymerase III complex.</text>
</comment>
<evidence type="ECO:0000256" key="1">
    <source>
        <dbReference type="ARBA" id="ARBA00006360"/>
    </source>
</evidence>
<dbReference type="PRINTS" id="PR00300">
    <property type="entry name" value="CLPPROTEASEA"/>
</dbReference>
<feature type="domain" description="AAA+ ATPase" evidence="10">
    <location>
        <begin position="39"/>
        <end position="181"/>
    </location>
</feature>
<dbReference type="SUPFAM" id="SSF52540">
    <property type="entry name" value="P-loop containing nucleoside triphosphate hydrolases"/>
    <property type="match status" value="1"/>
</dbReference>
<feature type="region of interest" description="Disordered" evidence="9">
    <location>
        <begin position="409"/>
        <end position="474"/>
    </location>
</feature>
<evidence type="ECO:0000313" key="13">
    <source>
        <dbReference type="Proteomes" id="UP000231962"/>
    </source>
</evidence>
<reference evidence="13 14" key="1">
    <citation type="submission" date="2017-07" db="EMBL/GenBank/DDBJ databases">
        <title>Leptospira spp. isolated from tropical soils.</title>
        <authorList>
            <person name="Thibeaux R."/>
            <person name="Iraola G."/>
            <person name="Ferres I."/>
            <person name="Bierque E."/>
            <person name="Girault D."/>
            <person name="Soupe-Gilbert M.-E."/>
            <person name="Picardeau M."/>
            <person name="Goarant C."/>
        </authorList>
    </citation>
    <scope>NUCLEOTIDE SEQUENCE [LARGE SCALE GENOMIC DNA]</scope>
    <source>
        <strain evidence="12 14">FH1-B-B1</strain>
        <strain evidence="11 13">FH1-B-C1</strain>
    </source>
</reference>
<keyword evidence="5 8" id="KW-0067">ATP-binding</keyword>
<comment type="similarity">
    <text evidence="1 8">Belongs to the DnaX/STICHEL family.</text>
</comment>
<dbReference type="Proteomes" id="UP000231962">
    <property type="component" value="Unassembled WGS sequence"/>
</dbReference>
<keyword evidence="8 12" id="KW-0808">Transferase</keyword>
<keyword evidence="3 8" id="KW-0547">Nucleotide-binding</keyword>
<dbReference type="FunFam" id="3.40.50.300:FF:000014">
    <property type="entry name" value="DNA polymerase III subunit gamma/tau"/>
    <property type="match status" value="1"/>
</dbReference>
<dbReference type="PANTHER" id="PTHR11669">
    <property type="entry name" value="REPLICATION FACTOR C / DNA POLYMERASE III GAMMA-TAU SUBUNIT"/>
    <property type="match status" value="1"/>
</dbReference>
<evidence type="ECO:0000256" key="5">
    <source>
        <dbReference type="ARBA" id="ARBA00022840"/>
    </source>
</evidence>
<dbReference type="Gene3D" id="3.40.50.300">
    <property type="entry name" value="P-loop containing nucleotide triphosphate hydrolases"/>
    <property type="match status" value="1"/>
</dbReference>
<dbReference type="RefSeq" id="WP_100712036.1">
    <property type="nucleotide sequence ID" value="NZ_NPDY01000001.1"/>
</dbReference>
<dbReference type="EMBL" id="NPDZ01000001">
    <property type="protein sequence ID" value="PJZ74626.1"/>
    <property type="molecule type" value="Genomic_DNA"/>
</dbReference>
<dbReference type="NCBIfam" id="NF004046">
    <property type="entry name" value="PRK05563.1"/>
    <property type="match status" value="1"/>
</dbReference>
<name>A0A2M9ZRB8_9LEPT</name>
<dbReference type="InterPro" id="IPR050238">
    <property type="entry name" value="DNA_Rep/Repair_Clamp_Loader"/>
</dbReference>
<dbReference type="AlphaFoldDB" id="A0A2M9ZRB8"/>
<evidence type="ECO:0000313" key="14">
    <source>
        <dbReference type="Proteomes" id="UP000231990"/>
    </source>
</evidence>
<dbReference type="NCBIfam" id="NF011517">
    <property type="entry name" value="PRK14956.1"/>
    <property type="match status" value="1"/>
</dbReference>
<proteinExistence type="inferred from homology"/>
<dbReference type="Pfam" id="PF13177">
    <property type="entry name" value="DNA_pol3_delta2"/>
    <property type="match status" value="1"/>
</dbReference>
<keyword evidence="13" id="KW-1185">Reference proteome</keyword>
<evidence type="ECO:0000256" key="3">
    <source>
        <dbReference type="ARBA" id="ARBA00022741"/>
    </source>
</evidence>